<proteinExistence type="predicted"/>
<name>X1QTK1_9ZZZZ</name>
<gene>
    <name evidence="2" type="ORF">S06H3_40052</name>
</gene>
<dbReference type="AlphaFoldDB" id="X1QTK1"/>
<reference evidence="2" key="1">
    <citation type="journal article" date="2014" name="Front. Microbiol.">
        <title>High frequency of phylogenetically diverse reductive dehalogenase-homologous genes in deep subseafloor sedimentary metagenomes.</title>
        <authorList>
            <person name="Kawai M."/>
            <person name="Futagami T."/>
            <person name="Toyoda A."/>
            <person name="Takaki Y."/>
            <person name="Nishi S."/>
            <person name="Hori S."/>
            <person name="Arai W."/>
            <person name="Tsubouchi T."/>
            <person name="Morono Y."/>
            <person name="Uchiyama I."/>
            <person name="Ito T."/>
            <person name="Fujiyama A."/>
            <person name="Inagaki F."/>
            <person name="Takami H."/>
        </authorList>
    </citation>
    <scope>NUCLEOTIDE SEQUENCE</scope>
    <source>
        <strain evidence="2">Expedition CK06-06</strain>
    </source>
</reference>
<comment type="caution">
    <text evidence="2">The sequence shown here is derived from an EMBL/GenBank/DDBJ whole genome shotgun (WGS) entry which is preliminary data.</text>
</comment>
<sequence length="91" mass="9002">MNLPPAVNAAAAVPLPAPLQNAAKGRAMQTTPSGEDPAGVKVTLKVTPVGLSKAAPQKAGDATPATQHETAASAATEVARPQVQPSTTQPS</sequence>
<feature type="region of interest" description="Disordered" evidence="1">
    <location>
        <begin position="53"/>
        <end position="91"/>
    </location>
</feature>
<evidence type="ECO:0000313" key="2">
    <source>
        <dbReference type="EMBL" id="GAI46599.1"/>
    </source>
</evidence>
<protein>
    <submittedName>
        <fullName evidence="2">Uncharacterized protein</fullName>
    </submittedName>
</protein>
<evidence type="ECO:0000256" key="1">
    <source>
        <dbReference type="SAM" id="MobiDB-lite"/>
    </source>
</evidence>
<accession>X1QTK1</accession>
<dbReference type="EMBL" id="BARV01024551">
    <property type="protein sequence ID" value="GAI46599.1"/>
    <property type="molecule type" value="Genomic_DNA"/>
</dbReference>
<organism evidence="2">
    <name type="scientific">marine sediment metagenome</name>
    <dbReference type="NCBI Taxonomy" id="412755"/>
    <lineage>
        <taxon>unclassified sequences</taxon>
        <taxon>metagenomes</taxon>
        <taxon>ecological metagenomes</taxon>
    </lineage>
</organism>